<name>A0A2N8ZCP3_9VIBR</name>
<feature type="transmembrane region" description="Helical" evidence="9">
    <location>
        <begin position="40"/>
        <end position="58"/>
    </location>
</feature>
<evidence type="ECO:0000313" key="10">
    <source>
        <dbReference type="EMBL" id="SON49662.1"/>
    </source>
</evidence>
<dbReference type="SUPFAM" id="SSF103481">
    <property type="entry name" value="Multidrug resistance efflux transporter EmrE"/>
    <property type="match status" value="1"/>
</dbReference>
<evidence type="ECO:0000256" key="8">
    <source>
        <dbReference type="RuleBase" id="RU003942"/>
    </source>
</evidence>
<dbReference type="GO" id="GO:0005886">
    <property type="term" value="C:plasma membrane"/>
    <property type="evidence" value="ECO:0007669"/>
    <property type="project" value="UniProtKB-SubCell"/>
</dbReference>
<reference evidence="10 11" key="1">
    <citation type="submission" date="2017-10" db="EMBL/GenBank/DDBJ databases">
        <authorList>
            <person name="Banno H."/>
            <person name="Chua N.-H."/>
        </authorList>
    </citation>
    <scope>NUCLEOTIDE SEQUENCE [LARGE SCALE GENOMIC DNA]</scope>
    <source>
        <strain evidence="10">Vibrio tapetis CECT4600</strain>
    </source>
</reference>
<dbReference type="GO" id="GO:0015220">
    <property type="term" value="F:choline transmembrane transporter activity"/>
    <property type="evidence" value="ECO:0007669"/>
    <property type="project" value="TreeGrafter"/>
</dbReference>
<evidence type="ECO:0000256" key="2">
    <source>
        <dbReference type="ARBA" id="ARBA00022448"/>
    </source>
</evidence>
<accession>A0A2N8ZCP3</accession>
<sequence length="117" mass="12465">MFSIFGTISPAIALSIAIVCEVFATSWLPKTEQFSNPVPTLMVVSGYGLAFYLLSVAVQSMSLGVAYAIWCGAGIVLVAGFGWLVYGQKLDLYAIIGIGFILAGTIIINVWSQSVQH</sequence>
<dbReference type="GO" id="GO:0015297">
    <property type="term" value="F:antiporter activity"/>
    <property type="evidence" value="ECO:0007669"/>
    <property type="project" value="TreeGrafter"/>
</dbReference>
<protein>
    <submittedName>
        <fullName evidence="10">Quaternary ammonium compound-resistance protein QacF</fullName>
    </submittedName>
</protein>
<evidence type="ECO:0000256" key="7">
    <source>
        <dbReference type="ARBA" id="ARBA00038032"/>
    </source>
</evidence>
<keyword evidence="11" id="KW-1185">Reference proteome</keyword>
<feature type="transmembrane region" description="Helical" evidence="9">
    <location>
        <begin position="65"/>
        <end position="86"/>
    </location>
</feature>
<evidence type="ECO:0000256" key="5">
    <source>
        <dbReference type="ARBA" id="ARBA00022989"/>
    </source>
</evidence>
<dbReference type="GO" id="GO:0015199">
    <property type="term" value="F:amino-acid betaine transmembrane transporter activity"/>
    <property type="evidence" value="ECO:0007669"/>
    <property type="project" value="TreeGrafter"/>
</dbReference>
<dbReference type="Pfam" id="PF00893">
    <property type="entry name" value="Multi_Drug_Res"/>
    <property type="match status" value="1"/>
</dbReference>
<proteinExistence type="inferred from homology"/>
<dbReference type="InterPro" id="IPR037185">
    <property type="entry name" value="EmrE-like"/>
</dbReference>
<dbReference type="PANTHER" id="PTHR30561">
    <property type="entry name" value="SMR FAMILY PROTON-DEPENDENT DRUG EFFLUX TRANSPORTER SUGE"/>
    <property type="match status" value="1"/>
</dbReference>
<keyword evidence="6 9" id="KW-0472">Membrane</keyword>
<evidence type="ECO:0000256" key="9">
    <source>
        <dbReference type="SAM" id="Phobius"/>
    </source>
</evidence>
<dbReference type="EMBL" id="LT960611">
    <property type="protein sequence ID" value="SON49662.1"/>
    <property type="molecule type" value="Genomic_DNA"/>
</dbReference>
<feature type="transmembrane region" description="Helical" evidence="9">
    <location>
        <begin position="92"/>
        <end position="111"/>
    </location>
</feature>
<comment type="subcellular location">
    <subcellularLocation>
        <location evidence="1 8">Cell membrane</location>
        <topology evidence="1 8">Multi-pass membrane protein</topology>
    </subcellularLocation>
</comment>
<keyword evidence="3" id="KW-1003">Cell membrane</keyword>
<comment type="similarity">
    <text evidence="7 8">Belongs to the drug/metabolite transporter (DMT) superfamily. Small multidrug resistance (SMR) (TC 2.A.7.1) family.</text>
</comment>
<gene>
    <name evidence="10" type="primary">qacF</name>
    <name evidence="10" type="ORF">VTAP4600_A1683</name>
</gene>
<keyword evidence="4 8" id="KW-0812">Transmembrane</keyword>
<dbReference type="InterPro" id="IPR000390">
    <property type="entry name" value="Small_drug/metabolite_transptr"/>
</dbReference>
<organism evidence="10 11">
    <name type="scientific">Vibrio tapetis subsp. tapetis</name>
    <dbReference type="NCBI Taxonomy" id="1671868"/>
    <lineage>
        <taxon>Bacteria</taxon>
        <taxon>Pseudomonadati</taxon>
        <taxon>Pseudomonadota</taxon>
        <taxon>Gammaproteobacteria</taxon>
        <taxon>Vibrionales</taxon>
        <taxon>Vibrionaceae</taxon>
        <taxon>Vibrio</taxon>
    </lineage>
</organism>
<evidence type="ECO:0000256" key="6">
    <source>
        <dbReference type="ARBA" id="ARBA00023136"/>
    </source>
</evidence>
<feature type="transmembrane region" description="Helical" evidence="9">
    <location>
        <begin position="7"/>
        <end position="28"/>
    </location>
</feature>
<dbReference type="PANTHER" id="PTHR30561:SF1">
    <property type="entry name" value="MULTIDRUG TRANSPORTER EMRE"/>
    <property type="match status" value="1"/>
</dbReference>
<keyword evidence="2" id="KW-0813">Transport</keyword>
<dbReference type="KEGG" id="vta:A1683"/>
<evidence type="ECO:0000256" key="1">
    <source>
        <dbReference type="ARBA" id="ARBA00004651"/>
    </source>
</evidence>
<evidence type="ECO:0000256" key="3">
    <source>
        <dbReference type="ARBA" id="ARBA00022475"/>
    </source>
</evidence>
<evidence type="ECO:0000256" key="4">
    <source>
        <dbReference type="ARBA" id="ARBA00022692"/>
    </source>
</evidence>
<dbReference type="GO" id="GO:0031460">
    <property type="term" value="P:glycine betaine transport"/>
    <property type="evidence" value="ECO:0007669"/>
    <property type="project" value="TreeGrafter"/>
</dbReference>
<dbReference type="Gene3D" id="1.10.3730.20">
    <property type="match status" value="1"/>
</dbReference>
<dbReference type="AlphaFoldDB" id="A0A2N8ZCP3"/>
<dbReference type="Proteomes" id="UP000235828">
    <property type="component" value="Chromosome A"/>
</dbReference>
<keyword evidence="5 9" id="KW-1133">Transmembrane helix</keyword>
<dbReference type="InterPro" id="IPR045324">
    <property type="entry name" value="Small_multidrug_res"/>
</dbReference>
<evidence type="ECO:0000313" key="11">
    <source>
        <dbReference type="Proteomes" id="UP000235828"/>
    </source>
</evidence>